<dbReference type="Pfam" id="PF01813">
    <property type="entry name" value="ATP-synt_D"/>
    <property type="match status" value="1"/>
</dbReference>
<keyword evidence="3" id="KW-0406">Ion transport</keyword>
<organism evidence="5 6">
    <name type="scientific">Candidatus Magnetaquiglobus chichijimensis</name>
    <dbReference type="NCBI Taxonomy" id="3141448"/>
    <lineage>
        <taxon>Bacteria</taxon>
        <taxon>Pseudomonadati</taxon>
        <taxon>Pseudomonadota</taxon>
        <taxon>Magnetococcia</taxon>
        <taxon>Magnetococcales</taxon>
        <taxon>Candidatus Magnetaquicoccaceae</taxon>
        <taxon>Candidatus Magnetaquiglobus</taxon>
    </lineage>
</organism>
<keyword evidence="4" id="KW-0175">Coiled coil</keyword>
<dbReference type="Proteomes" id="UP001628193">
    <property type="component" value="Unassembled WGS sequence"/>
</dbReference>
<comment type="similarity">
    <text evidence="1">Belongs to the V-ATPase D subunit family.</text>
</comment>
<accession>A0ABQ0C8V6</accession>
<evidence type="ECO:0000256" key="2">
    <source>
        <dbReference type="ARBA" id="ARBA00022448"/>
    </source>
</evidence>
<name>A0ABQ0C8V6_9PROT</name>
<dbReference type="RefSeq" id="WP_420905017.1">
    <property type="nucleotide sequence ID" value="NZ_BAAFGK010000004.1"/>
</dbReference>
<dbReference type="Gene3D" id="1.10.287.3240">
    <property type="match status" value="1"/>
</dbReference>
<reference evidence="5 6" key="1">
    <citation type="submission" date="2024-09" db="EMBL/GenBank/DDBJ databases">
        <title>Draft genome sequence of Candidatus Magnetaquicoccaceae bacterium FCR-1.</title>
        <authorList>
            <person name="Shimoshige H."/>
            <person name="Shimamura S."/>
            <person name="Taoka A."/>
            <person name="Kobayashi H."/>
            <person name="Maekawa T."/>
        </authorList>
    </citation>
    <scope>NUCLEOTIDE SEQUENCE [LARGE SCALE GENOMIC DNA]</scope>
    <source>
        <strain evidence="5 6">FCR-1</strain>
    </source>
</reference>
<evidence type="ECO:0000313" key="5">
    <source>
        <dbReference type="EMBL" id="GAB0057318.1"/>
    </source>
</evidence>
<evidence type="ECO:0000256" key="4">
    <source>
        <dbReference type="SAM" id="Coils"/>
    </source>
</evidence>
<sequence>MEITPTRGALLESRDDRQVMREGYRFLDEKRLLLASEIMRQFTDYRRLHAEHRDCHRQAVAALADAVTLHGLHGLQLVSVRARETTRIERRERMFFGVPLVDEVRLVAGSGGVGGGGAAAVTAGVRRCAELFVELLRASAVLAGVAGNLHRLLAEYRRTERRARALEDVILPELDEAIHEMEIRLEELDQEEAIRVRLGGRSESDG</sequence>
<protein>
    <submittedName>
        <fullName evidence="5">V-type ATP synthase subunit D</fullName>
    </submittedName>
</protein>
<dbReference type="PANTHER" id="PTHR11671">
    <property type="entry name" value="V-TYPE ATP SYNTHASE SUBUNIT D"/>
    <property type="match status" value="1"/>
</dbReference>
<feature type="coiled-coil region" evidence="4">
    <location>
        <begin position="149"/>
        <end position="191"/>
    </location>
</feature>
<proteinExistence type="inferred from homology"/>
<dbReference type="EMBL" id="BAAFGK010000004">
    <property type="protein sequence ID" value="GAB0057318.1"/>
    <property type="molecule type" value="Genomic_DNA"/>
</dbReference>
<gene>
    <name evidence="5" type="primary">atpD_1</name>
    <name evidence="5" type="ORF">SIID45300_01642</name>
</gene>
<dbReference type="InterPro" id="IPR002699">
    <property type="entry name" value="V_ATPase_D"/>
</dbReference>
<keyword evidence="2" id="KW-0813">Transport</keyword>
<evidence type="ECO:0000256" key="3">
    <source>
        <dbReference type="ARBA" id="ARBA00023065"/>
    </source>
</evidence>
<evidence type="ECO:0000313" key="6">
    <source>
        <dbReference type="Proteomes" id="UP001628193"/>
    </source>
</evidence>
<comment type="caution">
    <text evidence="5">The sequence shown here is derived from an EMBL/GenBank/DDBJ whole genome shotgun (WGS) entry which is preliminary data.</text>
</comment>
<keyword evidence="6" id="KW-1185">Reference proteome</keyword>
<evidence type="ECO:0000256" key="1">
    <source>
        <dbReference type="ARBA" id="ARBA00005850"/>
    </source>
</evidence>